<dbReference type="InterPro" id="IPR053863">
    <property type="entry name" value="Glyoxy/Ble-like_N"/>
</dbReference>
<keyword evidence="3" id="KW-1185">Reference proteome</keyword>
<dbReference type="Gene3D" id="3.10.180.10">
    <property type="entry name" value="2,3-Dihydroxybiphenyl 1,2-Dioxygenase, domain 1"/>
    <property type="match status" value="2"/>
</dbReference>
<dbReference type="Proteomes" id="UP000007030">
    <property type="component" value="Chromosome"/>
</dbReference>
<dbReference type="HOGENOM" id="CLU_1347769_0_0_0"/>
<dbReference type="STRING" id="869210.Marky_0603"/>
<protein>
    <submittedName>
        <fullName evidence="2">Glyoxalase/bleomycin resistance protein/dioxygenase</fullName>
    </submittedName>
</protein>
<dbReference type="KEGG" id="mhd:Marky_0603"/>
<dbReference type="RefSeq" id="WP_013703405.1">
    <property type="nucleotide sequence ID" value="NC_015387.1"/>
</dbReference>
<dbReference type="InterPro" id="IPR037523">
    <property type="entry name" value="VOC_core"/>
</dbReference>
<dbReference type="Pfam" id="PF22677">
    <property type="entry name" value="Ble-like_N"/>
    <property type="match status" value="1"/>
</dbReference>
<evidence type="ECO:0000259" key="1">
    <source>
        <dbReference type="PROSITE" id="PS51819"/>
    </source>
</evidence>
<name>F2NQ42_MARHT</name>
<sequence length="204" mass="22032">MLLHTVRLPTPDLEASVGFYQALGFALSELEASRARVVPRSGARLELVQAPLPLGAVAVLQGARGWIRDPDGNLLLYAPAPAAPRAVGQATVHAVLYPVGNVRASTHWYARALGWPERFADARLPWSELAPTPKAPRLALTPPLANEARAALLLRVPAVFRELERLQEHGLEPGWVREVAWGRLAGYTDPGGNPLVLMERNGSG</sequence>
<proteinExistence type="predicted"/>
<dbReference type="EMBL" id="CP002630">
    <property type="protein sequence ID" value="AEB11353.1"/>
    <property type="molecule type" value="Genomic_DNA"/>
</dbReference>
<accession>F2NQ42</accession>
<dbReference type="AlphaFoldDB" id="F2NQ42"/>
<dbReference type="eggNOG" id="COG0346">
    <property type="taxonomic scope" value="Bacteria"/>
</dbReference>
<organism evidence="2 3">
    <name type="scientific">Marinithermus hydrothermalis (strain DSM 14884 / JCM 11576 / T1)</name>
    <dbReference type="NCBI Taxonomy" id="869210"/>
    <lineage>
        <taxon>Bacteria</taxon>
        <taxon>Thermotogati</taxon>
        <taxon>Deinococcota</taxon>
        <taxon>Deinococci</taxon>
        <taxon>Thermales</taxon>
        <taxon>Thermaceae</taxon>
        <taxon>Marinithermus</taxon>
    </lineage>
</organism>
<dbReference type="PROSITE" id="PS51819">
    <property type="entry name" value="VOC"/>
    <property type="match status" value="1"/>
</dbReference>
<dbReference type="SUPFAM" id="SSF54593">
    <property type="entry name" value="Glyoxalase/Bleomycin resistance protein/Dihydroxybiphenyl dioxygenase"/>
    <property type="match status" value="2"/>
</dbReference>
<feature type="domain" description="VOC" evidence="1">
    <location>
        <begin position="91"/>
        <end position="200"/>
    </location>
</feature>
<reference evidence="2 3" key="1">
    <citation type="journal article" date="2012" name="Stand. Genomic Sci.">
        <title>Complete genome sequence of the aerobic, heterotroph Marinithermus hydrothermalis type strain (T1(T)) from a deep-sea hydrothermal vent chimney.</title>
        <authorList>
            <person name="Copeland A."/>
            <person name="Gu W."/>
            <person name="Yasawong M."/>
            <person name="Lapidus A."/>
            <person name="Lucas S."/>
            <person name="Deshpande S."/>
            <person name="Pagani I."/>
            <person name="Tapia R."/>
            <person name="Cheng J.F."/>
            <person name="Goodwin L.A."/>
            <person name="Pitluck S."/>
            <person name="Liolios K."/>
            <person name="Ivanova N."/>
            <person name="Mavromatis K."/>
            <person name="Mikhailova N."/>
            <person name="Pati A."/>
            <person name="Chen A."/>
            <person name="Palaniappan K."/>
            <person name="Land M."/>
            <person name="Pan C."/>
            <person name="Brambilla E.M."/>
            <person name="Rohde M."/>
            <person name="Tindall B.J."/>
            <person name="Sikorski J."/>
            <person name="Goker M."/>
            <person name="Detter J.C."/>
            <person name="Bristow J."/>
            <person name="Eisen J.A."/>
            <person name="Markowitz V."/>
            <person name="Hugenholtz P."/>
            <person name="Kyrpides N.C."/>
            <person name="Klenk H.P."/>
            <person name="Woyke T."/>
        </authorList>
    </citation>
    <scope>NUCLEOTIDE SEQUENCE [LARGE SCALE GENOMIC DNA]</scope>
    <source>
        <strain evidence="3">DSM 14884 / JCM 11576 / T1</strain>
    </source>
</reference>
<dbReference type="InterPro" id="IPR029068">
    <property type="entry name" value="Glyas_Bleomycin-R_OHBP_Dase"/>
</dbReference>
<dbReference type="CDD" id="cd06587">
    <property type="entry name" value="VOC"/>
    <property type="match status" value="1"/>
</dbReference>
<gene>
    <name evidence="2" type="ordered locus">Marky_0603</name>
</gene>
<evidence type="ECO:0000313" key="3">
    <source>
        <dbReference type="Proteomes" id="UP000007030"/>
    </source>
</evidence>
<dbReference type="OrthoDB" id="2453533at2"/>
<evidence type="ECO:0000313" key="2">
    <source>
        <dbReference type="EMBL" id="AEB11353.1"/>
    </source>
</evidence>